<dbReference type="PANTHER" id="PTHR24345:SF91">
    <property type="entry name" value="SERINE_THREONINE-PROTEIN KINASE PLK4"/>
    <property type="match status" value="1"/>
</dbReference>
<feature type="domain" description="Protein kinase" evidence="7">
    <location>
        <begin position="20"/>
        <end position="290"/>
    </location>
</feature>
<gene>
    <name evidence="8" type="ORF">TRAPUB_11715</name>
</gene>
<protein>
    <submittedName>
        <fullName evidence="8">Negative regulator of sexual conjugation and meiosis</fullName>
    </submittedName>
</protein>
<organism evidence="8 9">
    <name type="scientific">Trametes pubescens</name>
    <name type="common">White-rot fungus</name>
    <dbReference type="NCBI Taxonomy" id="154538"/>
    <lineage>
        <taxon>Eukaryota</taxon>
        <taxon>Fungi</taxon>
        <taxon>Dikarya</taxon>
        <taxon>Basidiomycota</taxon>
        <taxon>Agaricomycotina</taxon>
        <taxon>Agaricomycetes</taxon>
        <taxon>Polyporales</taxon>
        <taxon>Polyporaceae</taxon>
        <taxon>Trametes</taxon>
    </lineage>
</organism>
<keyword evidence="3" id="KW-0547">Nucleotide-binding</keyword>
<dbReference type="GO" id="GO:0005524">
    <property type="term" value="F:ATP binding"/>
    <property type="evidence" value="ECO:0007669"/>
    <property type="project" value="UniProtKB-KW"/>
</dbReference>
<keyword evidence="9" id="KW-1185">Reference proteome</keyword>
<dbReference type="SUPFAM" id="SSF56112">
    <property type="entry name" value="Protein kinase-like (PK-like)"/>
    <property type="match status" value="1"/>
</dbReference>
<dbReference type="STRING" id="154538.A0A1M2W8D9"/>
<dbReference type="SMART" id="SM00220">
    <property type="entry name" value="S_TKc"/>
    <property type="match status" value="1"/>
</dbReference>
<dbReference type="PROSITE" id="PS50011">
    <property type="entry name" value="PROTEIN_KINASE_DOM"/>
    <property type="match status" value="1"/>
</dbReference>
<evidence type="ECO:0000256" key="3">
    <source>
        <dbReference type="ARBA" id="ARBA00022741"/>
    </source>
</evidence>
<evidence type="ECO:0000313" key="8">
    <source>
        <dbReference type="EMBL" id="OJT15990.1"/>
    </source>
</evidence>
<evidence type="ECO:0000256" key="6">
    <source>
        <dbReference type="SAM" id="MobiDB-lite"/>
    </source>
</evidence>
<evidence type="ECO:0000256" key="5">
    <source>
        <dbReference type="ARBA" id="ARBA00022840"/>
    </source>
</evidence>
<keyword evidence="2" id="KW-0808">Transferase</keyword>
<dbReference type="OrthoDB" id="541276at2759"/>
<keyword evidence="5" id="KW-0067">ATP-binding</keyword>
<name>A0A1M2W8D9_TRAPU</name>
<dbReference type="EMBL" id="MNAD01000005">
    <property type="protein sequence ID" value="OJT15990.1"/>
    <property type="molecule type" value="Genomic_DNA"/>
</dbReference>
<dbReference type="GO" id="GO:0005634">
    <property type="term" value="C:nucleus"/>
    <property type="evidence" value="ECO:0007669"/>
    <property type="project" value="TreeGrafter"/>
</dbReference>
<feature type="compositionally biased region" description="Basic and acidic residues" evidence="6">
    <location>
        <begin position="367"/>
        <end position="376"/>
    </location>
</feature>
<accession>A0A1M2W8D9</accession>
<feature type="region of interest" description="Disordered" evidence="6">
    <location>
        <begin position="315"/>
        <end position="334"/>
    </location>
</feature>
<sequence length="439" mass="48082">MSPATSTMPDFAGIIIDERYQLLKVLGSGTYGVVYQALDFHPSADPALPYKAVKIVSKIGRQKSQLAGVRREIALQSVVSPHPNVVGLHDAFEDDEFFYIILQFYPGGDLFDHICDKRTYVYNDALLRSAFVSLVDAVQACHDAKIYHRDLKPENVLTNRDGSEVYLADFGLATDRTIVNEFGCGTTIYMSPECVGREFGYKPFCARFSDVWSLGVILINMISGRHPWAKATLEDECFVNFCQDPDFLLDMLPISEGANAILQRVLALNPLQRISLPELRAEILALDTFFMSEEELAEANEYAQIAAAGLKQEVHRSQNDASEERATAASGTGPFVEMDIGDVVRPCSPSPAAKSTSTASEVDIAELPEKGVRDHSSGSAFDSAASSRASSTDSSAVVTPGDVTPLRVAECEEKDIGECMWEKQAADAEYLISRLSLHL</sequence>
<dbReference type="Gene3D" id="1.10.510.10">
    <property type="entry name" value="Transferase(Phosphotransferase) domain 1"/>
    <property type="match status" value="1"/>
</dbReference>
<evidence type="ECO:0000256" key="1">
    <source>
        <dbReference type="ARBA" id="ARBA00022527"/>
    </source>
</evidence>
<feature type="region of interest" description="Disordered" evidence="6">
    <location>
        <begin position="346"/>
        <end position="400"/>
    </location>
</feature>
<dbReference type="GO" id="GO:0004674">
    <property type="term" value="F:protein serine/threonine kinase activity"/>
    <property type="evidence" value="ECO:0007669"/>
    <property type="project" value="UniProtKB-KW"/>
</dbReference>
<dbReference type="AlphaFoldDB" id="A0A1M2W8D9"/>
<dbReference type="InterPro" id="IPR000719">
    <property type="entry name" value="Prot_kinase_dom"/>
</dbReference>
<feature type="compositionally biased region" description="Low complexity" evidence="6">
    <location>
        <begin position="350"/>
        <end position="360"/>
    </location>
</feature>
<dbReference type="PANTHER" id="PTHR24345">
    <property type="entry name" value="SERINE/THREONINE-PROTEIN KINASE PLK"/>
    <property type="match status" value="1"/>
</dbReference>
<evidence type="ECO:0000256" key="2">
    <source>
        <dbReference type="ARBA" id="ARBA00022679"/>
    </source>
</evidence>
<dbReference type="InterPro" id="IPR011009">
    <property type="entry name" value="Kinase-like_dom_sf"/>
</dbReference>
<reference evidence="8 9" key="1">
    <citation type="submission" date="2016-10" db="EMBL/GenBank/DDBJ databases">
        <title>Genome sequence of the basidiomycete white-rot fungus Trametes pubescens.</title>
        <authorList>
            <person name="Makela M.R."/>
            <person name="Granchi Z."/>
            <person name="Peng M."/>
            <person name="De Vries R.P."/>
            <person name="Grigoriev I."/>
            <person name="Riley R."/>
            <person name="Hilden K."/>
        </authorList>
    </citation>
    <scope>NUCLEOTIDE SEQUENCE [LARGE SCALE GENOMIC DNA]</scope>
    <source>
        <strain evidence="8 9">FBCC735</strain>
    </source>
</reference>
<dbReference type="OMA" id="NMISGRH"/>
<keyword evidence="1" id="KW-0723">Serine/threonine-protein kinase</keyword>
<feature type="compositionally biased region" description="Basic and acidic residues" evidence="6">
    <location>
        <begin position="315"/>
        <end position="326"/>
    </location>
</feature>
<feature type="compositionally biased region" description="Low complexity" evidence="6">
    <location>
        <begin position="377"/>
        <end position="396"/>
    </location>
</feature>
<proteinExistence type="predicted"/>
<evidence type="ECO:0000313" key="9">
    <source>
        <dbReference type="Proteomes" id="UP000184267"/>
    </source>
</evidence>
<dbReference type="Proteomes" id="UP000184267">
    <property type="component" value="Unassembled WGS sequence"/>
</dbReference>
<dbReference type="PROSITE" id="PS00108">
    <property type="entry name" value="PROTEIN_KINASE_ST"/>
    <property type="match status" value="1"/>
</dbReference>
<dbReference type="InterPro" id="IPR008271">
    <property type="entry name" value="Ser/Thr_kinase_AS"/>
</dbReference>
<evidence type="ECO:0000256" key="4">
    <source>
        <dbReference type="ARBA" id="ARBA00022777"/>
    </source>
</evidence>
<keyword evidence="4" id="KW-0418">Kinase</keyword>
<evidence type="ECO:0000259" key="7">
    <source>
        <dbReference type="PROSITE" id="PS50011"/>
    </source>
</evidence>
<dbReference type="Pfam" id="PF00069">
    <property type="entry name" value="Pkinase"/>
    <property type="match status" value="1"/>
</dbReference>
<comment type="caution">
    <text evidence="8">The sequence shown here is derived from an EMBL/GenBank/DDBJ whole genome shotgun (WGS) entry which is preliminary data.</text>
</comment>